<dbReference type="Ensembl" id="ENSOMET00000030504.1">
    <property type="protein sequence ID" value="ENSOMEP00000035519.1"/>
    <property type="gene ID" value="ENSOMEG00000022838.1"/>
</dbReference>
<feature type="domain" description="Dynein heavy chain hydrolytic ATP-binding dynein motor region" evidence="1">
    <location>
        <begin position="5"/>
        <end position="132"/>
    </location>
</feature>
<dbReference type="Gene3D" id="3.40.50.300">
    <property type="entry name" value="P-loop containing nucleotide triphosphate hydrolases"/>
    <property type="match status" value="1"/>
</dbReference>
<reference evidence="2" key="2">
    <citation type="submission" date="2025-09" db="UniProtKB">
        <authorList>
            <consortium name="Ensembl"/>
        </authorList>
    </citation>
    <scope>IDENTIFICATION</scope>
</reference>
<dbReference type="GO" id="GO:0005524">
    <property type="term" value="F:ATP binding"/>
    <property type="evidence" value="ECO:0007669"/>
    <property type="project" value="InterPro"/>
</dbReference>
<dbReference type="Pfam" id="PF12774">
    <property type="entry name" value="AAA_6"/>
    <property type="match status" value="1"/>
</dbReference>
<dbReference type="PaxDb" id="30732-ENSOMEP00000035519"/>
<dbReference type="InterPro" id="IPR027417">
    <property type="entry name" value="P-loop_NTPase"/>
</dbReference>
<dbReference type="Gene3D" id="1.10.8.710">
    <property type="match status" value="1"/>
</dbReference>
<dbReference type="PANTHER" id="PTHR22878">
    <property type="entry name" value="DYNEIN HEAVY CHAIN 6, AXONEMAL-LIKE-RELATED"/>
    <property type="match status" value="1"/>
</dbReference>
<dbReference type="GeneTree" id="ENSGT00940000154642"/>
<evidence type="ECO:0000313" key="3">
    <source>
        <dbReference type="Proteomes" id="UP000261560"/>
    </source>
</evidence>
<dbReference type="GO" id="GO:0045505">
    <property type="term" value="F:dynein intermediate chain binding"/>
    <property type="evidence" value="ECO:0007669"/>
    <property type="project" value="InterPro"/>
</dbReference>
<sequence length="296" mass="33722">MAGIQLSQQPHYDFGLNSLKSVLITAGKIKRDSLELSEDVVLLRALRDTNLPKFVSEDVPVFLGLMSDIFPGLDCPRVKWIQNYANNFLLENIFFLIFNLFLHWLEKLVQIYETMLTQQATMIVGQTYGGKSVVINTLLGLSTKLYPLNPKAISVAELYGTFEPGTREWTDGIFSKLFREINKSTDKKERKYILFDGDVDSEWLENMNSVLDDNKLLTLTNGDRIRLESHCALLFEVGDLQYASPATVSRCGVVFIDPKDLSYTSNWHLQDSHHSKLPEEHKCRFKCKGSTTLKNS</sequence>
<dbReference type="SUPFAM" id="SSF52540">
    <property type="entry name" value="P-loop containing nucleoside triphosphate hydrolases"/>
    <property type="match status" value="1"/>
</dbReference>
<dbReference type="GO" id="GO:0051959">
    <property type="term" value="F:dynein light intermediate chain binding"/>
    <property type="evidence" value="ECO:0007669"/>
    <property type="project" value="InterPro"/>
</dbReference>
<reference evidence="2" key="1">
    <citation type="submission" date="2025-08" db="UniProtKB">
        <authorList>
            <consortium name="Ensembl"/>
        </authorList>
    </citation>
    <scope>IDENTIFICATION</scope>
</reference>
<dbReference type="Proteomes" id="UP000261560">
    <property type="component" value="Unplaced"/>
</dbReference>
<proteinExistence type="predicted"/>
<dbReference type="STRING" id="30732.ENSOMEP00000035519"/>
<dbReference type="OMA" id="VQTWIAN"/>
<dbReference type="InterPro" id="IPR043157">
    <property type="entry name" value="Dynein_AAA1S"/>
</dbReference>
<evidence type="ECO:0000313" key="2">
    <source>
        <dbReference type="Ensembl" id="ENSOMEP00000035519.1"/>
    </source>
</evidence>
<accession>A0A3B3E1D1</accession>
<dbReference type="GO" id="GO:0007018">
    <property type="term" value="P:microtubule-based movement"/>
    <property type="evidence" value="ECO:0007669"/>
    <property type="project" value="InterPro"/>
</dbReference>
<dbReference type="PANTHER" id="PTHR22878:SF63">
    <property type="entry name" value="DYNEIN AXONEMAL HEAVY CHAIN 10"/>
    <property type="match status" value="1"/>
</dbReference>
<name>A0A3B3E1D1_ORYME</name>
<evidence type="ECO:0000259" key="1">
    <source>
        <dbReference type="Pfam" id="PF12774"/>
    </source>
</evidence>
<dbReference type="GO" id="GO:0030286">
    <property type="term" value="C:dynein complex"/>
    <property type="evidence" value="ECO:0007669"/>
    <property type="project" value="InterPro"/>
</dbReference>
<protein>
    <recommendedName>
        <fullName evidence="1">Dynein heavy chain hydrolytic ATP-binding dynein motor region domain-containing protein</fullName>
    </recommendedName>
</protein>
<organism evidence="2 3">
    <name type="scientific">Oryzias melastigma</name>
    <name type="common">Marine medaka</name>
    <dbReference type="NCBI Taxonomy" id="30732"/>
    <lineage>
        <taxon>Eukaryota</taxon>
        <taxon>Metazoa</taxon>
        <taxon>Chordata</taxon>
        <taxon>Craniata</taxon>
        <taxon>Vertebrata</taxon>
        <taxon>Euteleostomi</taxon>
        <taxon>Actinopterygii</taxon>
        <taxon>Neopterygii</taxon>
        <taxon>Teleostei</taxon>
        <taxon>Neoteleostei</taxon>
        <taxon>Acanthomorphata</taxon>
        <taxon>Ovalentaria</taxon>
        <taxon>Atherinomorphae</taxon>
        <taxon>Beloniformes</taxon>
        <taxon>Adrianichthyidae</taxon>
        <taxon>Oryziinae</taxon>
        <taxon>Oryzias</taxon>
    </lineage>
</organism>
<dbReference type="InterPro" id="IPR026983">
    <property type="entry name" value="DHC"/>
</dbReference>
<keyword evidence="3" id="KW-1185">Reference proteome</keyword>
<dbReference type="InterPro" id="IPR035699">
    <property type="entry name" value="AAA_6"/>
</dbReference>
<dbReference type="AlphaFoldDB" id="A0A3B3E1D1"/>